<name>A0A9P4VM87_9PEZI</name>
<dbReference type="PANTHER" id="PTHR13271:SF147">
    <property type="entry name" value="PROTEIN-LYSINE N-METHYLTRANSFERASE EFM1-RELATED"/>
    <property type="match status" value="1"/>
</dbReference>
<proteinExistence type="predicted"/>
<dbReference type="GO" id="GO:0005634">
    <property type="term" value="C:nucleus"/>
    <property type="evidence" value="ECO:0007669"/>
    <property type="project" value="TreeGrafter"/>
</dbReference>
<dbReference type="SUPFAM" id="SSF82199">
    <property type="entry name" value="SET domain"/>
    <property type="match status" value="1"/>
</dbReference>
<dbReference type="AlphaFoldDB" id="A0A9P4VM87"/>
<dbReference type="OrthoDB" id="42889at2759"/>
<protein>
    <submittedName>
        <fullName evidence="1">SET domain-containing protein</fullName>
    </submittedName>
</protein>
<dbReference type="Proteomes" id="UP000799429">
    <property type="component" value="Unassembled WGS sequence"/>
</dbReference>
<gene>
    <name evidence="1" type="ORF">M501DRAFT_990297</name>
</gene>
<reference evidence="1" key="1">
    <citation type="journal article" date="2020" name="Stud. Mycol.">
        <title>101 Dothideomycetes genomes: a test case for predicting lifestyles and emergence of pathogens.</title>
        <authorList>
            <person name="Haridas S."/>
            <person name="Albert R."/>
            <person name="Binder M."/>
            <person name="Bloem J."/>
            <person name="Labutti K."/>
            <person name="Salamov A."/>
            <person name="Andreopoulos B."/>
            <person name="Baker S."/>
            <person name="Barry K."/>
            <person name="Bills G."/>
            <person name="Bluhm B."/>
            <person name="Cannon C."/>
            <person name="Castanera R."/>
            <person name="Culley D."/>
            <person name="Daum C."/>
            <person name="Ezra D."/>
            <person name="Gonzalez J."/>
            <person name="Henrissat B."/>
            <person name="Kuo A."/>
            <person name="Liang C."/>
            <person name="Lipzen A."/>
            <person name="Lutzoni F."/>
            <person name="Magnuson J."/>
            <person name="Mondo S."/>
            <person name="Nolan M."/>
            <person name="Ohm R."/>
            <person name="Pangilinan J."/>
            <person name="Park H.-J."/>
            <person name="Ramirez L."/>
            <person name="Alfaro M."/>
            <person name="Sun H."/>
            <person name="Tritt A."/>
            <person name="Yoshinaga Y."/>
            <person name="Zwiers L.-H."/>
            <person name="Turgeon B."/>
            <person name="Goodwin S."/>
            <person name="Spatafora J."/>
            <person name="Crous P."/>
            <person name="Grigoriev I."/>
        </authorList>
    </citation>
    <scope>NUCLEOTIDE SEQUENCE</scope>
    <source>
        <strain evidence="1">CBS 101060</strain>
    </source>
</reference>
<sequence length="820" mass="94027">MLSSSVRENLTGWFKENNGFMHENLAIENDDLNGVHFRARDSISKQAENLLLCRCPLSLSLSYLNVFPDHYAVRDSSKSSIRYLRDLVLPHTISYFFLMEQLLLGSQSYWSPYIESLPSPEQLMTPFYFGENDLEWLKGTNVHGAIEPTVETWRNEWTQGCEILCRNGHADTRFTFDLYMWAANIFSSRAFSAKLALPTIQTGISILYPVMDIFNHRVDEQVIWLFQNGEFGISSLNPIERGSQVFNNYSNKSNGELLLGYGFCVQKNPYDIVTVQLSKPSKPVYETLKQLYPNQYNTATWETKNGLFHVASPSYEADSLYRDKLCPSGIPMVMFRAVLEFVLSSRKVSPYHSKNRISILSGSLPQNQSNDPAERFILATYQQLLESLRTKLMRILVHDADLPTNPQNRNQRYSQIYRDGQRSILTAQCKTLQDLLFKRMLPAKYQASISGHATGIMCLDLAFETLHYIDRGISKSLEKTCLVLFGCIAASNLREADEEDTGWMLWLTAAWSHCISTEDGSPVKYWITQLESIYPFGQEPDEEDEQSVQYLKSLCQDTAVDESNAFRLNTLDNRVLSWVIRVFKSEVWQMKTVEGPRYRYTASDAHEGRDIRRIPAYASDPTTESTKSVLELYLMILITVELIHRFGCYACRQFTPFLAFQNDEWIEHPYGQQREGRNARVTGRSGIQRVHKGAVITGYPAVASLWAQPYRSHRDKLRRGKDSRQRIHMTGRRVWFGKGLDEVTLRRLTFNLSFEVGLGLASKDIAPSLPDSYEARTTWSGRISSTSHPVVFRLHLKANTRPYQLPSLNGLDATRVKYSE</sequence>
<evidence type="ECO:0000313" key="1">
    <source>
        <dbReference type="EMBL" id="KAF2834417.1"/>
    </source>
</evidence>
<dbReference type="PANTHER" id="PTHR13271">
    <property type="entry name" value="UNCHARACTERIZED PUTATIVE METHYLTRANSFERASE"/>
    <property type="match status" value="1"/>
</dbReference>
<dbReference type="EMBL" id="MU006119">
    <property type="protein sequence ID" value="KAF2834417.1"/>
    <property type="molecule type" value="Genomic_DNA"/>
</dbReference>
<keyword evidence="2" id="KW-1185">Reference proteome</keyword>
<dbReference type="GO" id="GO:0016279">
    <property type="term" value="F:protein-lysine N-methyltransferase activity"/>
    <property type="evidence" value="ECO:0007669"/>
    <property type="project" value="TreeGrafter"/>
</dbReference>
<organism evidence="1 2">
    <name type="scientific">Patellaria atrata CBS 101060</name>
    <dbReference type="NCBI Taxonomy" id="1346257"/>
    <lineage>
        <taxon>Eukaryota</taxon>
        <taxon>Fungi</taxon>
        <taxon>Dikarya</taxon>
        <taxon>Ascomycota</taxon>
        <taxon>Pezizomycotina</taxon>
        <taxon>Dothideomycetes</taxon>
        <taxon>Dothideomycetes incertae sedis</taxon>
        <taxon>Patellariales</taxon>
        <taxon>Patellariaceae</taxon>
        <taxon>Patellaria</taxon>
    </lineage>
</organism>
<dbReference type="Gene3D" id="3.90.1410.10">
    <property type="entry name" value="set domain protein methyltransferase, domain 1"/>
    <property type="match status" value="1"/>
</dbReference>
<dbReference type="InterPro" id="IPR050600">
    <property type="entry name" value="SETD3_SETD6_MTase"/>
</dbReference>
<accession>A0A9P4VM87</accession>
<comment type="caution">
    <text evidence="1">The sequence shown here is derived from an EMBL/GenBank/DDBJ whole genome shotgun (WGS) entry which is preliminary data.</text>
</comment>
<dbReference type="InterPro" id="IPR046341">
    <property type="entry name" value="SET_dom_sf"/>
</dbReference>
<evidence type="ECO:0000313" key="2">
    <source>
        <dbReference type="Proteomes" id="UP000799429"/>
    </source>
</evidence>